<dbReference type="Proteomes" id="UP001165541">
    <property type="component" value="Unassembled WGS sequence"/>
</dbReference>
<reference evidence="1" key="1">
    <citation type="submission" date="2022-05" db="EMBL/GenBank/DDBJ databases">
        <title>Schlegelella sp. nov., isolated from mangrove soil.</title>
        <authorList>
            <person name="Liu Y."/>
            <person name="Ge X."/>
            <person name="Liu W."/>
        </authorList>
    </citation>
    <scope>NUCLEOTIDE SEQUENCE</scope>
    <source>
        <strain evidence="1">S2-27</strain>
    </source>
</reference>
<organism evidence="1 2">
    <name type="scientific">Caldimonas mangrovi</name>
    <dbReference type="NCBI Taxonomy" id="2944811"/>
    <lineage>
        <taxon>Bacteria</taxon>
        <taxon>Pseudomonadati</taxon>
        <taxon>Pseudomonadota</taxon>
        <taxon>Betaproteobacteria</taxon>
        <taxon>Burkholderiales</taxon>
        <taxon>Sphaerotilaceae</taxon>
        <taxon>Caldimonas</taxon>
    </lineage>
</organism>
<sequence>MDDLDAQLRFFHQQLGLPLSWPARDEAFARYAWVNAGNVQLELWQARSNDDLAPTTVLPCVAGLALWPHDVQASREQLVAAGVACKEPRAWRTPGADGAEALNFTNCLIADASGPACQVFFCEWGPHAPIVPWPKGQPTAERRQHMAAALAQCGGGAVGLVGLRAVHLESPDPDRSARVWHTITGAAESAAPGVALRITRGPELRVAALVFGVRDLARAGAALARLGVGTEHDPGTLWINANTPRGLRLGLISA</sequence>
<evidence type="ECO:0008006" key="3">
    <source>
        <dbReference type="Google" id="ProtNLM"/>
    </source>
</evidence>
<proteinExistence type="predicted"/>
<protein>
    <recommendedName>
        <fullName evidence="3">Glyoxalase-like domain-containing protein</fullName>
    </recommendedName>
</protein>
<keyword evidence="2" id="KW-1185">Reference proteome</keyword>
<gene>
    <name evidence="1" type="ORF">M8A51_19640</name>
</gene>
<name>A0ABT0YSP5_9BURK</name>
<accession>A0ABT0YSP5</accession>
<dbReference type="InterPro" id="IPR029068">
    <property type="entry name" value="Glyas_Bleomycin-R_OHBP_Dase"/>
</dbReference>
<dbReference type="SUPFAM" id="SSF54593">
    <property type="entry name" value="Glyoxalase/Bleomycin resistance protein/Dihydroxybiphenyl dioxygenase"/>
    <property type="match status" value="1"/>
</dbReference>
<dbReference type="Gene3D" id="3.10.180.10">
    <property type="entry name" value="2,3-Dihydroxybiphenyl 1,2-Dioxygenase, domain 1"/>
    <property type="match status" value="1"/>
</dbReference>
<dbReference type="EMBL" id="JAMKFE010000014">
    <property type="protein sequence ID" value="MCM5681746.1"/>
    <property type="molecule type" value="Genomic_DNA"/>
</dbReference>
<evidence type="ECO:0000313" key="2">
    <source>
        <dbReference type="Proteomes" id="UP001165541"/>
    </source>
</evidence>
<evidence type="ECO:0000313" key="1">
    <source>
        <dbReference type="EMBL" id="MCM5681746.1"/>
    </source>
</evidence>
<comment type="caution">
    <text evidence="1">The sequence shown here is derived from an EMBL/GenBank/DDBJ whole genome shotgun (WGS) entry which is preliminary data.</text>
</comment>